<organism evidence="1 2">
    <name type="scientific">Ornithinimicrobium faecis</name>
    <dbReference type="NCBI Taxonomy" id="2934158"/>
    <lineage>
        <taxon>Bacteria</taxon>
        <taxon>Bacillati</taxon>
        <taxon>Actinomycetota</taxon>
        <taxon>Actinomycetes</taxon>
        <taxon>Micrococcales</taxon>
        <taxon>Ornithinimicrobiaceae</taxon>
        <taxon>Ornithinimicrobium</taxon>
    </lineage>
</organism>
<dbReference type="Gene3D" id="1.20.120.520">
    <property type="entry name" value="nmb1532 protein domain like"/>
    <property type="match status" value="1"/>
</dbReference>
<dbReference type="EMBL" id="CP099489">
    <property type="protein sequence ID" value="USQ80700.1"/>
    <property type="molecule type" value="Genomic_DNA"/>
</dbReference>
<gene>
    <name evidence="1" type="ORF">NF556_03310</name>
</gene>
<evidence type="ECO:0000313" key="1">
    <source>
        <dbReference type="EMBL" id="USQ80700.1"/>
    </source>
</evidence>
<name>A0ABY4YW60_9MICO</name>
<reference evidence="1" key="1">
    <citation type="submission" date="2022-06" db="EMBL/GenBank/DDBJ databases">
        <title>Ornithinimicrobium HY1793.</title>
        <authorList>
            <person name="Huang Y."/>
        </authorList>
    </citation>
    <scope>NUCLEOTIDE SEQUENCE</scope>
    <source>
        <strain evidence="1">HY1793</strain>
    </source>
</reference>
<dbReference type="Proteomes" id="UP001056455">
    <property type="component" value="Chromosome"/>
</dbReference>
<dbReference type="RefSeq" id="WP_252594081.1">
    <property type="nucleotide sequence ID" value="NZ_CP099489.1"/>
</dbReference>
<sequence length="156" mass="17065">MASDDVVTEGFRAYLKQVRAHRAELRDAVRRVEDTLASPIARGTAWRTRVAVALANLSRDFEDHIHLTERPGGLYDSARSAQPRLAATAESLVAEHTGLRAAIEACLSDFTEGADDADLERLRESGTHLIGQLVRHRQRGGDLVYEAYAVDIGGEG</sequence>
<keyword evidence="2" id="KW-1185">Reference proteome</keyword>
<evidence type="ECO:0008006" key="3">
    <source>
        <dbReference type="Google" id="ProtNLM"/>
    </source>
</evidence>
<proteinExistence type="predicted"/>
<protein>
    <recommendedName>
        <fullName evidence="3">Hemerythrin-like domain-containing protein</fullName>
    </recommendedName>
</protein>
<evidence type="ECO:0000313" key="2">
    <source>
        <dbReference type="Proteomes" id="UP001056455"/>
    </source>
</evidence>
<accession>A0ABY4YW60</accession>